<reference evidence="1" key="1">
    <citation type="journal article" date="2014" name="Int. J. Syst. Evol. Microbiol.">
        <title>Complete genome sequence of Corynebacterium casei LMG S-19264T (=DSM 44701T), isolated from a smear-ripened cheese.</title>
        <authorList>
            <consortium name="US DOE Joint Genome Institute (JGI-PGF)"/>
            <person name="Walter F."/>
            <person name="Albersmeier A."/>
            <person name="Kalinowski J."/>
            <person name="Ruckert C."/>
        </authorList>
    </citation>
    <scope>NUCLEOTIDE SEQUENCE</scope>
    <source>
        <strain evidence="1">CGMCC 4.7278</strain>
    </source>
</reference>
<keyword evidence="2" id="KW-1185">Reference proteome</keyword>
<evidence type="ECO:0000313" key="2">
    <source>
        <dbReference type="Proteomes" id="UP000612956"/>
    </source>
</evidence>
<dbReference type="RefSeq" id="WP_188831091.1">
    <property type="nucleotide sequence ID" value="NZ_BMMW01000006.1"/>
</dbReference>
<name>A0A917VER0_9NOCA</name>
<protein>
    <submittedName>
        <fullName evidence="1">Uncharacterized protein</fullName>
    </submittedName>
</protein>
<proteinExistence type="predicted"/>
<sequence length="71" mass="7742">MYPSQPLSPSSAISSFVTYAKAIEGLDKKAFPTEYARNSDLIRGLVPCLRAHGILDVMEIRNPEIAALVAH</sequence>
<comment type="caution">
    <text evidence="1">The sequence shown here is derived from an EMBL/GenBank/DDBJ whole genome shotgun (WGS) entry which is preliminary data.</text>
</comment>
<gene>
    <name evidence="1" type="ORF">GCM10011591_45430</name>
</gene>
<reference evidence="1" key="2">
    <citation type="submission" date="2020-09" db="EMBL/GenBank/DDBJ databases">
        <authorList>
            <person name="Sun Q."/>
            <person name="Zhou Y."/>
        </authorList>
    </citation>
    <scope>NUCLEOTIDE SEQUENCE</scope>
    <source>
        <strain evidence="1">CGMCC 4.7278</strain>
    </source>
</reference>
<dbReference type="Proteomes" id="UP000612956">
    <property type="component" value="Unassembled WGS sequence"/>
</dbReference>
<accession>A0A917VER0</accession>
<dbReference type="AlphaFoldDB" id="A0A917VER0"/>
<dbReference type="EMBL" id="BMMW01000006">
    <property type="protein sequence ID" value="GGK68249.1"/>
    <property type="molecule type" value="Genomic_DNA"/>
</dbReference>
<organism evidence="1 2">
    <name type="scientific">Nocardia camponoti</name>
    <dbReference type="NCBI Taxonomy" id="1616106"/>
    <lineage>
        <taxon>Bacteria</taxon>
        <taxon>Bacillati</taxon>
        <taxon>Actinomycetota</taxon>
        <taxon>Actinomycetes</taxon>
        <taxon>Mycobacteriales</taxon>
        <taxon>Nocardiaceae</taxon>
        <taxon>Nocardia</taxon>
    </lineage>
</organism>
<evidence type="ECO:0000313" key="1">
    <source>
        <dbReference type="EMBL" id="GGK68249.1"/>
    </source>
</evidence>